<feature type="region of interest" description="Disordered" evidence="1">
    <location>
        <begin position="553"/>
        <end position="591"/>
    </location>
</feature>
<accession>A0A3P8W638</accession>
<evidence type="ECO:0000256" key="1">
    <source>
        <dbReference type="SAM" id="MobiDB-lite"/>
    </source>
</evidence>
<evidence type="ECO:0000313" key="3">
    <source>
        <dbReference type="Proteomes" id="UP000265120"/>
    </source>
</evidence>
<dbReference type="STRING" id="244447.ENSCSEP00000020025"/>
<dbReference type="GO" id="GO:0035368">
    <property type="term" value="F:selenocysteine insertion sequence binding"/>
    <property type="evidence" value="ECO:0007669"/>
    <property type="project" value="InterPro"/>
</dbReference>
<dbReference type="GeneTree" id="ENSGT00490000043356"/>
<dbReference type="GO" id="GO:0043021">
    <property type="term" value="F:ribonucleoprotein complex binding"/>
    <property type="evidence" value="ECO:0007669"/>
    <property type="project" value="TreeGrafter"/>
</dbReference>
<dbReference type="GO" id="GO:0005739">
    <property type="term" value="C:mitochondrion"/>
    <property type="evidence" value="ECO:0007669"/>
    <property type="project" value="TreeGrafter"/>
</dbReference>
<organism evidence="2 3">
    <name type="scientific">Cynoglossus semilaevis</name>
    <name type="common">Tongue sole</name>
    <dbReference type="NCBI Taxonomy" id="244447"/>
    <lineage>
        <taxon>Eukaryota</taxon>
        <taxon>Metazoa</taxon>
        <taxon>Chordata</taxon>
        <taxon>Craniata</taxon>
        <taxon>Vertebrata</taxon>
        <taxon>Euteleostomi</taxon>
        <taxon>Actinopterygii</taxon>
        <taxon>Neopterygii</taxon>
        <taxon>Teleostei</taxon>
        <taxon>Neoteleostei</taxon>
        <taxon>Acanthomorphata</taxon>
        <taxon>Carangaria</taxon>
        <taxon>Pleuronectiformes</taxon>
        <taxon>Pleuronectoidei</taxon>
        <taxon>Cynoglossidae</taxon>
        <taxon>Cynoglossinae</taxon>
        <taxon>Cynoglossus</taxon>
    </lineage>
</organism>
<name>A0A3P8W638_CYNSE</name>
<keyword evidence="3" id="KW-1185">Reference proteome</keyword>
<reference evidence="2" key="2">
    <citation type="submission" date="2025-08" db="UniProtKB">
        <authorList>
            <consortium name="Ensembl"/>
        </authorList>
    </citation>
    <scope>IDENTIFICATION</scope>
</reference>
<feature type="region of interest" description="Disordered" evidence="1">
    <location>
        <begin position="250"/>
        <end position="278"/>
    </location>
</feature>
<dbReference type="AlphaFoldDB" id="A0A3P8W638"/>
<feature type="region of interest" description="Disordered" evidence="1">
    <location>
        <begin position="175"/>
        <end position="200"/>
    </location>
</feature>
<reference evidence="2 3" key="1">
    <citation type="journal article" date="2014" name="Nat. Genet.">
        <title>Whole-genome sequence of a flatfish provides insights into ZW sex chromosome evolution and adaptation to a benthic lifestyle.</title>
        <authorList>
            <person name="Chen S."/>
            <person name="Zhang G."/>
            <person name="Shao C."/>
            <person name="Huang Q."/>
            <person name="Liu G."/>
            <person name="Zhang P."/>
            <person name="Song W."/>
            <person name="An N."/>
            <person name="Chalopin D."/>
            <person name="Volff J.N."/>
            <person name="Hong Y."/>
            <person name="Li Q."/>
            <person name="Sha Z."/>
            <person name="Zhou H."/>
            <person name="Xie M."/>
            <person name="Yu Q."/>
            <person name="Liu Y."/>
            <person name="Xiang H."/>
            <person name="Wang N."/>
            <person name="Wu K."/>
            <person name="Yang C."/>
            <person name="Zhou Q."/>
            <person name="Liao X."/>
            <person name="Yang L."/>
            <person name="Hu Q."/>
            <person name="Zhang J."/>
            <person name="Meng L."/>
            <person name="Jin L."/>
            <person name="Tian Y."/>
            <person name="Lian J."/>
            <person name="Yang J."/>
            <person name="Miao G."/>
            <person name="Liu S."/>
            <person name="Liang Z."/>
            <person name="Yan F."/>
            <person name="Li Y."/>
            <person name="Sun B."/>
            <person name="Zhang H."/>
            <person name="Zhang J."/>
            <person name="Zhu Y."/>
            <person name="Du M."/>
            <person name="Zhao Y."/>
            <person name="Schartl M."/>
            <person name="Tang Q."/>
            <person name="Wang J."/>
        </authorList>
    </citation>
    <scope>NUCLEOTIDE SEQUENCE</scope>
</reference>
<sequence>MDAKDVKLSAEVEPFIPQKKILEGPLVSMSLSGDVGGGGGSGGLGGGGGGVETTPIPSYLITCYPFVQENQANRQHPMYNGGELRWQQPNANPGGPYLAYPILSSPQPPVSNEYAYYQIMPAPCPPMMGFYQPFPGTYAGPVQAGVINPVSAEVGERPLPLGPAYGMTNQRGRGMVRPNSLPKPQLGVCQPARGRRPPTRNVAVQKEVCTLGPDGRTKTVLLVDAAQQTDFPGETSGRCAAEQASPLLWKNRSKRRRPSQAAENYSEQVASEADIDSDSGYCSPKHNLAAGVTQRTAEHNTAAPTVVETGVMTGSDSWVNVPCQTSSKSWGDRNGQFYRADQRKNPEQRSFSQDFHSGYPGRLPANQSEQRLQLAVTGSNLTPEPLYFEDEDEFPNIASGEAVKRTIKSESATAQTHTQPKMPKNLLDNLSENSPISIVQTPIPITTSVPKRAKSQRKKALAAALATAQEYSEISMEQKKLQEAFTKVAGKKSKASVELDLGDMLAALEKHQQAMKARQLTNTKPLSFAVGTTTPFHSSSSTNLPSLLKGHQKPYSAPHNTLDSTMPRIKRGKEREIPKVKRPTALKKVTI</sequence>
<dbReference type="InParanoid" id="A0A3P8W638"/>
<dbReference type="OMA" id="FPGEACG"/>
<dbReference type="Ensembl" id="ENSCSET00000020272.1">
    <property type="protein sequence ID" value="ENSCSEP00000020025.1"/>
    <property type="gene ID" value="ENSCSEG00000012789.1"/>
</dbReference>
<dbReference type="GO" id="GO:1990904">
    <property type="term" value="C:ribonucleoprotein complex"/>
    <property type="evidence" value="ECO:0007669"/>
    <property type="project" value="TreeGrafter"/>
</dbReference>
<reference evidence="2" key="3">
    <citation type="submission" date="2025-09" db="UniProtKB">
        <authorList>
            <consortium name="Ensembl"/>
        </authorList>
    </citation>
    <scope>IDENTIFICATION</scope>
</reference>
<dbReference type="PANTHER" id="PTHR13284:SF10">
    <property type="entry name" value="SELENOCYSTEINE INSERTION SEQUENCE-BINDING PROTEIN 2-LIKE"/>
    <property type="match status" value="1"/>
</dbReference>
<feature type="compositionally biased region" description="Basic residues" evidence="1">
    <location>
        <begin position="580"/>
        <end position="591"/>
    </location>
</feature>
<dbReference type="PANTHER" id="PTHR13284">
    <property type="entry name" value="GH01354P"/>
    <property type="match status" value="1"/>
</dbReference>
<dbReference type="InterPro" id="IPR040051">
    <property type="entry name" value="SECISBP2"/>
</dbReference>
<evidence type="ECO:0000313" key="2">
    <source>
        <dbReference type="Ensembl" id="ENSCSEP00000020025.1"/>
    </source>
</evidence>
<dbReference type="Proteomes" id="UP000265120">
    <property type="component" value="Chromosome 5"/>
</dbReference>
<proteinExistence type="predicted"/>
<dbReference type="GO" id="GO:0003730">
    <property type="term" value="F:mRNA 3'-UTR binding"/>
    <property type="evidence" value="ECO:0007669"/>
    <property type="project" value="TreeGrafter"/>
</dbReference>
<protein>
    <submittedName>
        <fullName evidence="2">SECIS binding protein 2 like</fullName>
    </submittedName>
</protein>